<feature type="region of interest" description="Disordered" evidence="1">
    <location>
        <begin position="73"/>
        <end position="132"/>
    </location>
</feature>
<comment type="caution">
    <text evidence="2">The sequence shown here is derived from an EMBL/GenBank/DDBJ whole genome shotgun (WGS) entry which is preliminary data.</text>
</comment>
<dbReference type="EMBL" id="MVBM01000001">
    <property type="protein sequence ID" value="OOK81590.1"/>
    <property type="molecule type" value="Genomic_DNA"/>
</dbReference>
<reference evidence="2 3" key="1">
    <citation type="submission" date="2017-02" db="EMBL/GenBank/DDBJ databases">
        <title>Complete genome sequences of Mycobacterium kansasii strains isolated from rhesus macaques.</title>
        <authorList>
            <person name="Panda A."/>
            <person name="Nagaraj S."/>
            <person name="Zhao X."/>
            <person name="Tettelin H."/>
            <person name="Detolla L.J."/>
        </authorList>
    </citation>
    <scope>NUCLEOTIDE SEQUENCE [LARGE SCALE GENOMIC DNA]</scope>
    <source>
        <strain evidence="2 3">11-3813</strain>
    </source>
</reference>
<dbReference type="AlphaFoldDB" id="A0A1V3XR93"/>
<proteinExistence type="predicted"/>
<accession>A0A1V3XR93</accession>
<feature type="compositionally biased region" description="Pro residues" evidence="1">
    <location>
        <begin position="96"/>
        <end position="110"/>
    </location>
</feature>
<evidence type="ECO:0000313" key="2">
    <source>
        <dbReference type="EMBL" id="OOK81590.1"/>
    </source>
</evidence>
<evidence type="ECO:0000313" key="3">
    <source>
        <dbReference type="Proteomes" id="UP000189229"/>
    </source>
</evidence>
<sequence length="132" mass="14479">MTGITVDVLDRIHRLLRLSRHVPWDLWELDLLVRTTHLGGGAVNGPALVALRDAAQLQAASTCPPRRWPPGSVICPGRAVPTPPTPPGRRCRPTPRCSPTPPCSTRPTPPSRRRAAAPSPPITTRPCWRRCR</sequence>
<protein>
    <submittedName>
        <fullName evidence="2">Uncharacterized protein</fullName>
    </submittedName>
</protein>
<dbReference type="Proteomes" id="UP000189229">
    <property type="component" value="Unassembled WGS sequence"/>
</dbReference>
<gene>
    <name evidence="2" type="ORF">BZL30_0871</name>
</gene>
<name>A0A1V3XR93_MYCKA</name>
<organism evidence="2 3">
    <name type="scientific">Mycobacterium kansasii</name>
    <dbReference type="NCBI Taxonomy" id="1768"/>
    <lineage>
        <taxon>Bacteria</taxon>
        <taxon>Bacillati</taxon>
        <taxon>Actinomycetota</taxon>
        <taxon>Actinomycetes</taxon>
        <taxon>Mycobacteriales</taxon>
        <taxon>Mycobacteriaceae</taxon>
        <taxon>Mycobacterium</taxon>
    </lineage>
</organism>
<evidence type="ECO:0000256" key="1">
    <source>
        <dbReference type="SAM" id="MobiDB-lite"/>
    </source>
</evidence>